<dbReference type="InterPro" id="IPR017871">
    <property type="entry name" value="ABC_transporter-like_CS"/>
</dbReference>
<evidence type="ECO:0000256" key="2">
    <source>
        <dbReference type="ARBA" id="ARBA00022741"/>
    </source>
</evidence>
<dbReference type="SMART" id="SM00382">
    <property type="entry name" value="AAA"/>
    <property type="match status" value="1"/>
</dbReference>
<evidence type="ECO:0000313" key="6">
    <source>
        <dbReference type="EMBL" id="POP15349.1"/>
    </source>
</evidence>
<evidence type="ECO:0000313" key="7">
    <source>
        <dbReference type="Proteomes" id="UP000237365"/>
    </source>
</evidence>
<sequence length="336" mass="37830">MSTYTDATLDFDSSHKPTLDISWDRKRPLLEVESLNKFYGDTQVLHDISLQIKPGEIIGLVGPNGAGKTTLMETLYGGQPFEAGLVRLFGEDVRQGLNHVIKQQLGVVPQSFSLPSLLRVEEIISLYQVLYTDALSVKQLLDIVALKAQRKMRFSRLSGGQKRRLVLALALAGKPKLLLLDEPTSDLDPQSRRYIWRHIIANSRQSGTGVLIATHQMDEAENLCDRVMIINHGRLLENASPQQLIERYCPGHHIRFSVPLTSVDEFLALFPEATQESDEHDQTFRRLHIPTQELAQVLPQVIALSQRLGCEPEQMQVSKNTLEDVFIHLTGEALRD</sequence>
<keyword evidence="2" id="KW-0547">Nucleotide-binding</keyword>
<gene>
    <name evidence="5" type="ORF">C3R40_004535</name>
    <name evidence="6" type="ORF">C3R40_17640</name>
</gene>
<dbReference type="Gene3D" id="3.40.50.300">
    <property type="entry name" value="P-loop containing nucleotide triphosphate hydrolases"/>
    <property type="match status" value="1"/>
</dbReference>
<dbReference type="InterPro" id="IPR003593">
    <property type="entry name" value="AAA+_ATPase"/>
</dbReference>
<evidence type="ECO:0000259" key="4">
    <source>
        <dbReference type="PROSITE" id="PS50893"/>
    </source>
</evidence>
<feature type="domain" description="ABC transporter" evidence="4">
    <location>
        <begin position="30"/>
        <end position="257"/>
    </location>
</feature>
<dbReference type="SUPFAM" id="SSF52540">
    <property type="entry name" value="P-loop containing nucleoside triphosphate hydrolases"/>
    <property type="match status" value="1"/>
</dbReference>
<dbReference type="RefSeq" id="WP_050594439.1">
    <property type="nucleotide sequence ID" value="NZ_CAMIQF010000001.1"/>
</dbReference>
<accession>A0AAP8PVE4</accession>
<reference evidence="5 7" key="3">
    <citation type="submission" date="2024-07" db="EMBL/GenBank/DDBJ databases">
        <authorList>
            <person name="Raymann K."/>
        </authorList>
    </citation>
    <scope>NUCLEOTIDE SEQUENCE [LARGE SCALE GENOMIC DNA]</scope>
    <source>
        <strain evidence="5 7">KZ19</strain>
    </source>
</reference>
<name>A0AAP8PVE4_SERMA</name>
<dbReference type="EMBL" id="PQGI01000013">
    <property type="protein sequence ID" value="POP15349.1"/>
    <property type="molecule type" value="Genomic_DNA"/>
</dbReference>
<dbReference type="GO" id="GO:0016887">
    <property type="term" value="F:ATP hydrolysis activity"/>
    <property type="evidence" value="ECO:0007669"/>
    <property type="project" value="InterPro"/>
</dbReference>
<dbReference type="CDD" id="cd03230">
    <property type="entry name" value="ABC_DR_subfamily_A"/>
    <property type="match status" value="1"/>
</dbReference>
<evidence type="ECO:0000256" key="3">
    <source>
        <dbReference type="ARBA" id="ARBA00022840"/>
    </source>
</evidence>
<dbReference type="GO" id="GO:0005524">
    <property type="term" value="F:ATP binding"/>
    <property type="evidence" value="ECO:0007669"/>
    <property type="project" value="UniProtKB-KW"/>
</dbReference>
<dbReference type="PROSITE" id="PS00211">
    <property type="entry name" value="ABC_TRANSPORTER_1"/>
    <property type="match status" value="1"/>
</dbReference>
<dbReference type="InterPro" id="IPR003439">
    <property type="entry name" value="ABC_transporter-like_ATP-bd"/>
</dbReference>
<reference evidence="5 7" key="2">
    <citation type="submission" date="2024-07" db="EMBL/GenBank/DDBJ databases">
        <title>Making a pathogen? Evaluating the impact of protist predation on the evolution of virulence in Serratia marcescens.</title>
        <authorList>
            <person name="Hopkins H."/>
            <person name="Lopezguerra C."/>
            <person name="Lau M.-J."/>
        </authorList>
    </citation>
    <scope>NUCLEOTIDE SEQUENCE [LARGE SCALE GENOMIC DNA]</scope>
    <source>
        <strain evidence="5 7">KZ19</strain>
    </source>
</reference>
<dbReference type="PROSITE" id="PS50893">
    <property type="entry name" value="ABC_TRANSPORTER_2"/>
    <property type="match status" value="1"/>
</dbReference>
<dbReference type="InterPro" id="IPR050763">
    <property type="entry name" value="ABC_transporter_ATP-binding"/>
</dbReference>
<dbReference type="PANTHER" id="PTHR42711:SF17">
    <property type="entry name" value="ABC TRANSPORTER ATP-BINDING PROTEIN"/>
    <property type="match status" value="1"/>
</dbReference>
<dbReference type="Proteomes" id="UP000237365">
    <property type="component" value="Unassembled WGS sequence"/>
</dbReference>
<dbReference type="InterPro" id="IPR027417">
    <property type="entry name" value="P-loop_NTPase"/>
</dbReference>
<comment type="caution">
    <text evidence="6">The sequence shown here is derived from an EMBL/GenBank/DDBJ whole genome shotgun (WGS) entry which is preliminary data.</text>
</comment>
<dbReference type="EMBL" id="PQGI02000001">
    <property type="protein sequence ID" value="MEX3185883.1"/>
    <property type="molecule type" value="Genomic_DNA"/>
</dbReference>
<evidence type="ECO:0000313" key="5">
    <source>
        <dbReference type="EMBL" id="MEX3185883.1"/>
    </source>
</evidence>
<evidence type="ECO:0000256" key="1">
    <source>
        <dbReference type="ARBA" id="ARBA00022448"/>
    </source>
</evidence>
<dbReference type="PANTHER" id="PTHR42711">
    <property type="entry name" value="ABC TRANSPORTER ATP-BINDING PROTEIN"/>
    <property type="match status" value="1"/>
</dbReference>
<dbReference type="AlphaFoldDB" id="A0AAP8PVE4"/>
<keyword evidence="3 6" id="KW-0067">ATP-binding</keyword>
<dbReference type="Pfam" id="PF00005">
    <property type="entry name" value="ABC_tran"/>
    <property type="match status" value="1"/>
</dbReference>
<reference evidence="6" key="1">
    <citation type="submission" date="2018-01" db="EMBL/GenBank/DDBJ databases">
        <title>The opportunistic pathogen Serratia marcescens is an overlooked threat to honeybees.</title>
        <authorList>
            <person name="Raymann K."/>
            <person name="Shaffer Z."/>
            <person name="Coon K."/>
            <person name="Salisbury S."/>
            <person name="Moran N.A."/>
        </authorList>
    </citation>
    <scope>NUCLEOTIDE SEQUENCE [LARGE SCALE GENOMIC DNA]</scope>
    <source>
        <strain evidence="6">KZ19</strain>
    </source>
</reference>
<proteinExistence type="predicted"/>
<protein>
    <submittedName>
        <fullName evidence="6">ABC transporter ATP-binding protein</fullName>
    </submittedName>
</protein>
<keyword evidence="1" id="KW-0813">Transport</keyword>
<organism evidence="6">
    <name type="scientific">Serratia marcescens</name>
    <dbReference type="NCBI Taxonomy" id="615"/>
    <lineage>
        <taxon>Bacteria</taxon>
        <taxon>Pseudomonadati</taxon>
        <taxon>Pseudomonadota</taxon>
        <taxon>Gammaproteobacteria</taxon>
        <taxon>Enterobacterales</taxon>
        <taxon>Yersiniaceae</taxon>
        <taxon>Serratia</taxon>
    </lineage>
</organism>